<dbReference type="InterPro" id="IPR020449">
    <property type="entry name" value="Tscrpt_reg_AraC-type_HTH"/>
</dbReference>
<dbReference type="PRINTS" id="PR00032">
    <property type="entry name" value="HTHARAC"/>
</dbReference>
<dbReference type="Pfam" id="PF07883">
    <property type="entry name" value="Cupin_2"/>
    <property type="match status" value="1"/>
</dbReference>
<dbReference type="PROSITE" id="PS01124">
    <property type="entry name" value="HTH_ARAC_FAMILY_2"/>
    <property type="match status" value="1"/>
</dbReference>
<protein>
    <submittedName>
        <fullName evidence="5">AraC family transcriptional regulator</fullName>
    </submittedName>
</protein>
<dbReference type="Gene3D" id="2.60.120.10">
    <property type="entry name" value="Jelly Rolls"/>
    <property type="match status" value="1"/>
</dbReference>
<reference evidence="5" key="1">
    <citation type="submission" date="2020-10" db="EMBL/GenBank/DDBJ databases">
        <authorList>
            <person name="Gilroy R."/>
        </authorList>
    </citation>
    <scope>NUCLEOTIDE SEQUENCE</scope>
    <source>
        <strain evidence="5">ChiSjej3B21-11622</strain>
    </source>
</reference>
<gene>
    <name evidence="5" type="ORF">IAB26_05590</name>
</gene>
<dbReference type="InterPro" id="IPR018060">
    <property type="entry name" value="HTH_AraC"/>
</dbReference>
<sequence length="279" mass="31843">MGNLKYLIDQEQLVHTPGRLLSVSSSRYEGDWKSIPHTHSFAELFYVKAGEGSFLVEEKSFPIHAGDLIIVNPSVMHTETSLTAKPLEYISIGVENLRFTFHNRKDYLLFASHSVSWNLTGYFVSILNEASSGALGNELVCQNLLEILTIQLMRFTDSAFSMVPIENPNRSLSHIKRYLDSNYQDDITLDSLAQMAHLNKYYFSHTFKKLYGQSPISYLTDRRIQISQDLLVSSDFRISEIARFCGFSSLSYFSQCFRKACGMSAQAYRQLHLKQDSDL</sequence>
<evidence type="ECO:0000256" key="3">
    <source>
        <dbReference type="ARBA" id="ARBA00023163"/>
    </source>
</evidence>
<name>A0A9D1D0D2_9FIRM</name>
<dbReference type="InterPro" id="IPR013096">
    <property type="entry name" value="Cupin_2"/>
</dbReference>
<dbReference type="SUPFAM" id="SSF51215">
    <property type="entry name" value="Regulatory protein AraC"/>
    <property type="match status" value="1"/>
</dbReference>
<dbReference type="InterPro" id="IPR014710">
    <property type="entry name" value="RmlC-like_jellyroll"/>
</dbReference>
<reference evidence="5" key="2">
    <citation type="journal article" date="2021" name="PeerJ">
        <title>Extensive microbial diversity within the chicken gut microbiome revealed by metagenomics and culture.</title>
        <authorList>
            <person name="Gilroy R."/>
            <person name="Ravi A."/>
            <person name="Getino M."/>
            <person name="Pursley I."/>
            <person name="Horton D.L."/>
            <person name="Alikhan N.F."/>
            <person name="Baker D."/>
            <person name="Gharbi K."/>
            <person name="Hall N."/>
            <person name="Watson M."/>
            <person name="Adriaenssens E.M."/>
            <person name="Foster-Nyarko E."/>
            <person name="Jarju S."/>
            <person name="Secka A."/>
            <person name="Antonio M."/>
            <person name="Oren A."/>
            <person name="Chaudhuri R.R."/>
            <person name="La Ragione R."/>
            <person name="Hildebrand F."/>
            <person name="Pallen M.J."/>
        </authorList>
    </citation>
    <scope>NUCLEOTIDE SEQUENCE</scope>
    <source>
        <strain evidence="5">ChiSjej3B21-11622</strain>
    </source>
</reference>
<evidence type="ECO:0000313" key="6">
    <source>
        <dbReference type="Proteomes" id="UP000886886"/>
    </source>
</evidence>
<dbReference type="GO" id="GO:0003700">
    <property type="term" value="F:DNA-binding transcription factor activity"/>
    <property type="evidence" value="ECO:0007669"/>
    <property type="project" value="InterPro"/>
</dbReference>
<keyword evidence="3" id="KW-0804">Transcription</keyword>
<keyword evidence="2" id="KW-0238">DNA-binding</keyword>
<evidence type="ECO:0000256" key="2">
    <source>
        <dbReference type="ARBA" id="ARBA00023125"/>
    </source>
</evidence>
<dbReference type="Pfam" id="PF12833">
    <property type="entry name" value="HTH_18"/>
    <property type="match status" value="1"/>
</dbReference>
<dbReference type="SMART" id="SM00342">
    <property type="entry name" value="HTH_ARAC"/>
    <property type="match status" value="1"/>
</dbReference>
<dbReference type="Proteomes" id="UP000886886">
    <property type="component" value="Unassembled WGS sequence"/>
</dbReference>
<evidence type="ECO:0000313" key="5">
    <source>
        <dbReference type="EMBL" id="HIQ96020.1"/>
    </source>
</evidence>
<feature type="domain" description="HTH araC/xylS-type" evidence="4">
    <location>
        <begin position="173"/>
        <end position="271"/>
    </location>
</feature>
<dbReference type="PANTHER" id="PTHR43280:SF2">
    <property type="entry name" value="HTH-TYPE TRANSCRIPTIONAL REGULATOR EXSA"/>
    <property type="match status" value="1"/>
</dbReference>
<dbReference type="InterPro" id="IPR009057">
    <property type="entry name" value="Homeodomain-like_sf"/>
</dbReference>
<proteinExistence type="predicted"/>
<organism evidence="5 6">
    <name type="scientific">Candidatus Limivivens merdigallinarum</name>
    <dbReference type="NCBI Taxonomy" id="2840859"/>
    <lineage>
        <taxon>Bacteria</taxon>
        <taxon>Bacillati</taxon>
        <taxon>Bacillota</taxon>
        <taxon>Clostridia</taxon>
        <taxon>Lachnospirales</taxon>
        <taxon>Lachnospiraceae</taxon>
        <taxon>Lachnospiraceae incertae sedis</taxon>
        <taxon>Candidatus Limivivens</taxon>
    </lineage>
</organism>
<dbReference type="InterPro" id="IPR037923">
    <property type="entry name" value="HTH-like"/>
</dbReference>
<evidence type="ECO:0000259" key="4">
    <source>
        <dbReference type="PROSITE" id="PS01124"/>
    </source>
</evidence>
<dbReference type="Gene3D" id="1.10.10.60">
    <property type="entry name" value="Homeodomain-like"/>
    <property type="match status" value="2"/>
</dbReference>
<comment type="caution">
    <text evidence="5">The sequence shown here is derived from an EMBL/GenBank/DDBJ whole genome shotgun (WGS) entry which is preliminary data.</text>
</comment>
<keyword evidence="1" id="KW-0805">Transcription regulation</keyword>
<dbReference type="SUPFAM" id="SSF46689">
    <property type="entry name" value="Homeodomain-like"/>
    <property type="match status" value="2"/>
</dbReference>
<accession>A0A9D1D0D2</accession>
<evidence type="ECO:0000256" key="1">
    <source>
        <dbReference type="ARBA" id="ARBA00023015"/>
    </source>
</evidence>
<dbReference type="GO" id="GO:0043565">
    <property type="term" value="F:sequence-specific DNA binding"/>
    <property type="evidence" value="ECO:0007669"/>
    <property type="project" value="InterPro"/>
</dbReference>
<dbReference type="AlphaFoldDB" id="A0A9D1D0D2"/>
<dbReference type="PANTHER" id="PTHR43280">
    <property type="entry name" value="ARAC-FAMILY TRANSCRIPTIONAL REGULATOR"/>
    <property type="match status" value="1"/>
</dbReference>
<dbReference type="EMBL" id="DVFT01000082">
    <property type="protein sequence ID" value="HIQ96020.1"/>
    <property type="molecule type" value="Genomic_DNA"/>
</dbReference>